<evidence type="ECO:0000256" key="4">
    <source>
        <dbReference type="ARBA" id="ARBA00022475"/>
    </source>
</evidence>
<evidence type="ECO:0000256" key="3">
    <source>
        <dbReference type="ARBA" id="ARBA00021717"/>
    </source>
</evidence>
<dbReference type="KEGG" id="had:CDV25_06350"/>
<evidence type="ECO:0000256" key="5">
    <source>
        <dbReference type="ARBA" id="ARBA00022692"/>
    </source>
</evidence>
<feature type="transmembrane region" description="Helical" evidence="10">
    <location>
        <begin position="216"/>
        <end position="238"/>
    </location>
</feature>
<feature type="transmembrane region" description="Helical" evidence="10">
    <location>
        <begin position="67"/>
        <end position="84"/>
    </location>
</feature>
<comment type="similarity">
    <text evidence="2 10">Belongs to the FliR/MopE/SpaR family.</text>
</comment>
<evidence type="ECO:0000256" key="1">
    <source>
        <dbReference type="ARBA" id="ARBA00002578"/>
    </source>
</evidence>
<keyword evidence="8 10" id="KW-0975">Bacterial flagellum</keyword>
<evidence type="ECO:0000256" key="2">
    <source>
        <dbReference type="ARBA" id="ARBA00009772"/>
    </source>
</evidence>
<evidence type="ECO:0000256" key="8">
    <source>
        <dbReference type="ARBA" id="ARBA00023143"/>
    </source>
</evidence>
<dbReference type="EMBL" id="CP021886">
    <property type="protein sequence ID" value="AWI34421.1"/>
    <property type="molecule type" value="Genomic_DNA"/>
</dbReference>
<keyword evidence="5 10" id="KW-0812">Transmembrane</keyword>
<dbReference type="InterPro" id="IPR002010">
    <property type="entry name" value="T3SS_IM_R"/>
</dbReference>
<dbReference type="InterPro" id="IPR006303">
    <property type="entry name" value="FliR"/>
</dbReference>
<dbReference type="OrthoDB" id="9797790at2"/>
<dbReference type="GO" id="GO:0009425">
    <property type="term" value="C:bacterial-type flagellum basal body"/>
    <property type="evidence" value="ECO:0007669"/>
    <property type="project" value="UniProtKB-SubCell"/>
</dbReference>
<dbReference type="RefSeq" id="WP_108911239.1">
    <property type="nucleotide sequence ID" value="NZ_CP021886.1"/>
</dbReference>
<evidence type="ECO:0000256" key="10">
    <source>
        <dbReference type="RuleBase" id="RU362071"/>
    </source>
</evidence>
<evidence type="ECO:0000256" key="9">
    <source>
        <dbReference type="NCBIfam" id="TIGR01400"/>
    </source>
</evidence>
<keyword evidence="4 10" id="KW-1003">Cell membrane</keyword>
<dbReference type="NCBIfam" id="TIGR01400">
    <property type="entry name" value="fliR"/>
    <property type="match status" value="1"/>
</dbReference>
<keyword evidence="7 10" id="KW-0472">Membrane</keyword>
<dbReference type="GO" id="GO:0005886">
    <property type="term" value="C:plasma membrane"/>
    <property type="evidence" value="ECO:0007669"/>
    <property type="project" value="UniProtKB-SubCell"/>
</dbReference>
<evidence type="ECO:0000313" key="12">
    <source>
        <dbReference type="Proteomes" id="UP000244890"/>
    </source>
</evidence>
<keyword evidence="11" id="KW-0969">Cilium</keyword>
<sequence length="256" mass="28557">MEFLAYLTEGNVANFLLLLLRFAGIIAFFPFFENQLITNSIKGVFIFWLTILFIPLVGIIPPANMTIVEFIVAGLSEIMLGFLASMALQIVFGMISFGGEIISFAMGLTIANAYDPVTGAQKPIVGQLLTLLALLIMLGFDYHHLFLYFVSESIKEIPLGSFIYSHNYIQYIIQSFSHLFLIGLTMSFPIIALILLSDIIFGMIMKAHPQFNLLAIGFPVKISIAFSILVVIIPAVIIHFKREFLKAFDALSILFQ</sequence>
<comment type="function">
    <text evidence="1 10">Role in flagellar biosynthesis.</text>
</comment>
<comment type="subcellular location">
    <subcellularLocation>
        <location evidence="10">Cell membrane</location>
        <topology evidence="10">Multi-pass membrane protein</topology>
    </subcellularLocation>
    <subcellularLocation>
        <location evidence="10">Bacterial flagellum basal body</location>
    </subcellularLocation>
</comment>
<gene>
    <name evidence="11" type="primary">fliR</name>
    <name evidence="11" type="ORF">CDV25_06350</name>
</gene>
<dbReference type="Pfam" id="PF01311">
    <property type="entry name" value="Bac_export_1"/>
    <property type="match status" value="1"/>
</dbReference>
<protein>
    <recommendedName>
        <fullName evidence="3 9">Flagellar biosynthetic protein FliR</fullName>
    </recommendedName>
</protein>
<proteinExistence type="inferred from homology"/>
<reference evidence="11 12" key="1">
    <citation type="submission" date="2017-06" db="EMBL/GenBank/DDBJ databases">
        <title>Complete genome of Helicobacter apodemus.</title>
        <authorList>
            <person name="Cho S."/>
        </authorList>
    </citation>
    <scope>NUCLEOTIDE SEQUENCE [LARGE SCALE GENOMIC DNA]</scope>
    <source>
        <strain evidence="12">SNUVETPUB-15-01</strain>
    </source>
</reference>
<feature type="transmembrane region" description="Helical" evidence="10">
    <location>
        <begin position="12"/>
        <end position="32"/>
    </location>
</feature>
<dbReference type="GO" id="GO:0006605">
    <property type="term" value="P:protein targeting"/>
    <property type="evidence" value="ECO:0007669"/>
    <property type="project" value="UniProtKB-UniRule"/>
</dbReference>
<evidence type="ECO:0000313" key="11">
    <source>
        <dbReference type="EMBL" id="AWI34421.1"/>
    </source>
</evidence>
<keyword evidence="6 10" id="KW-1133">Transmembrane helix</keyword>
<feature type="transmembrane region" description="Helical" evidence="10">
    <location>
        <begin position="91"/>
        <end position="114"/>
    </location>
</feature>
<dbReference type="GO" id="GO:0044780">
    <property type="term" value="P:bacterial-type flagellum assembly"/>
    <property type="evidence" value="ECO:0007669"/>
    <property type="project" value="UniProtKB-UniRule"/>
</dbReference>
<accession>A0A2U8FDU3</accession>
<name>A0A2U8FDU3_9HELI</name>
<dbReference type="PANTHER" id="PTHR30065:SF8">
    <property type="entry name" value="FLAGELLAR BIOSYNTHETIC PROTEIN FLIR"/>
    <property type="match status" value="1"/>
</dbReference>
<evidence type="ECO:0000256" key="7">
    <source>
        <dbReference type="ARBA" id="ARBA00023136"/>
    </source>
</evidence>
<evidence type="ECO:0000256" key="6">
    <source>
        <dbReference type="ARBA" id="ARBA00022989"/>
    </source>
</evidence>
<dbReference type="PANTHER" id="PTHR30065">
    <property type="entry name" value="FLAGELLAR BIOSYNTHETIC PROTEIN FLIR"/>
    <property type="match status" value="1"/>
</dbReference>
<feature type="transmembrane region" description="Helical" evidence="10">
    <location>
        <begin position="171"/>
        <end position="196"/>
    </location>
</feature>
<dbReference type="AlphaFoldDB" id="A0A2U8FDU3"/>
<feature type="transmembrane region" description="Helical" evidence="10">
    <location>
        <begin position="126"/>
        <end position="150"/>
    </location>
</feature>
<dbReference type="Proteomes" id="UP000244890">
    <property type="component" value="Chromosome"/>
</dbReference>
<keyword evidence="11" id="KW-0966">Cell projection</keyword>
<organism evidence="11 12">
    <name type="scientific">Helicobacter apodemus</name>
    <dbReference type="NCBI Taxonomy" id="135569"/>
    <lineage>
        <taxon>Bacteria</taxon>
        <taxon>Pseudomonadati</taxon>
        <taxon>Campylobacterota</taxon>
        <taxon>Epsilonproteobacteria</taxon>
        <taxon>Campylobacterales</taxon>
        <taxon>Helicobacteraceae</taxon>
        <taxon>Helicobacter</taxon>
    </lineage>
</organism>
<dbReference type="PRINTS" id="PR00953">
    <property type="entry name" value="TYPE3IMRPROT"/>
</dbReference>
<keyword evidence="11" id="KW-0282">Flagellum</keyword>
<feature type="transmembrane region" description="Helical" evidence="10">
    <location>
        <begin position="44"/>
        <end position="61"/>
    </location>
</feature>